<keyword evidence="3" id="KW-1185">Reference proteome</keyword>
<sequence>MAKFVGVRIFEFGGLGNWQSNHDNKSNAGQNEKKEKGEKEGNEKRQKENYEENKERKPISRAISETSLCLVMDRFAPS</sequence>
<dbReference type="EMBL" id="SWLB01000012">
    <property type="protein sequence ID" value="KAF3331778.1"/>
    <property type="molecule type" value="Genomic_DNA"/>
</dbReference>
<dbReference type="AlphaFoldDB" id="A0A833RA56"/>
<reference evidence="2" key="1">
    <citation type="submission" date="2020-01" db="EMBL/GenBank/DDBJ databases">
        <title>Genome sequence of Kobresia littledalei, the first chromosome-level genome in the family Cyperaceae.</title>
        <authorList>
            <person name="Qu G."/>
        </authorList>
    </citation>
    <scope>NUCLEOTIDE SEQUENCE</scope>
    <source>
        <strain evidence="2">C.B.Clarke</strain>
        <tissue evidence="2">Leaf</tissue>
    </source>
</reference>
<name>A0A833RA56_9POAL</name>
<evidence type="ECO:0000313" key="2">
    <source>
        <dbReference type="EMBL" id="KAF3331778.1"/>
    </source>
</evidence>
<comment type="caution">
    <text evidence="2">The sequence shown here is derived from an EMBL/GenBank/DDBJ whole genome shotgun (WGS) entry which is preliminary data.</text>
</comment>
<feature type="region of interest" description="Disordered" evidence="1">
    <location>
        <begin position="16"/>
        <end position="63"/>
    </location>
</feature>
<feature type="compositionally biased region" description="Basic and acidic residues" evidence="1">
    <location>
        <begin position="31"/>
        <end position="58"/>
    </location>
</feature>
<proteinExistence type="predicted"/>
<organism evidence="2 3">
    <name type="scientific">Carex littledalei</name>
    <dbReference type="NCBI Taxonomy" id="544730"/>
    <lineage>
        <taxon>Eukaryota</taxon>
        <taxon>Viridiplantae</taxon>
        <taxon>Streptophyta</taxon>
        <taxon>Embryophyta</taxon>
        <taxon>Tracheophyta</taxon>
        <taxon>Spermatophyta</taxon>
        <taxon>Magnoliopsida</taxon>
        <taxon>Liliopsida</taxon>
        <taxon>Poales</taxon>
        <taxon>Cyperaceae</taxon>
        <taxon>Cyperoideae</taxon>
        <taxon>Cariceae</taxon>
        <taxon>Carex</taxon>
        <taxon>Carex subgen. Euthyceras</taxon>
    </lineage>
</organism>
<accession>A0A833RA56</accession>
<dbReference type="Proteomes" id="UP000623129">
    <property type="component" value="Unassembled WGS sequence"/>
</dbReference>
<protein>
    <submittedName>
        <fullName evidence="2">Uncharacterized protein</fullName>
    </submittedName>
</protein>
<evidence type="ECO:0000313" key="3">
    <source>
        <dbReference type="Proteomes" id="UP000623129"/>
    </source>
</evidence>
<gene>
    <name evidence="2" type="ORF">FCM35_KLT03184</name>
</gene>
<evidence type="ECO:0000256" key="1">
    <source>
        <dbReference type="SAM" id="MobiDB-lite"/>
    </source>
</evidence>